<dbReference type="PANTHER" id="PTHR44083:SF45">
    <property type="entry name" value="TOPLESS-RELATED PROTEIN 1"/>
    <property type="match status" value="1"/>
</dbReference>
<feature type="transmembrane region" description="Helical" evidence="1">
    <location>
        <begin position="81"/>
        <end position="101"/>
    </location>
</feature>
<name>A0ABD2SHJ0_9SOLN</name>
<dbReference type="PANTHER" id="PTHR44083">
    <property type="entry name" value="TOPLESS-RELATED PROTEIN 1-RELATED"/>
    <property type="match status" value="1"/>
</dbReference>
<accession>A0ABD2SHJ0</accession>
<organism evidence="2 3">
    <name type="scientific">Solanum stoloniferum</name>
    <dbReference type="NCBI Taxonomy" id="62892"/>
    <lineage>
        <taxon>Eukaryota</taxon>
        <taxon>Viridiplantae</taxon>
        <taxon>Streptophyta</taxon>
        <taxon>Embryophyta</taxon>
        <taxon>Tracheophyta</taxon>
        <taxon>Spermatophyta</taxon>
        <taxon>Magnoliopsida</taxon>
        <taxon>eudicotyledons</taxon>
        <taxon>Gunneridae</taxon>
        <taxon>Pentapetalae</taxon>
        <taxon>asterids</taxon>
        <taxon>lamiids</taxon>
        <taxon>Solanales</taxon>
        <taxon>Solanaceae</taxon>
        <taxon>Solanoideae</taxon>
        <taxon>Solaneae</taxon>
        <taxon>Solanum</taxon>
    </lineage>
</organism>
<evidence type="ECO:0000256" key="1">
    <source>
        <dbReference type="SAM" id="Phobius"/>
    </source>
</evidence>
<protein>
    <submittedName>
        <fullName evidence="2">Uncharacterized protein</fullName>
    </submittedName>
</protein>
<reference evidence="2 3" key="1">
    <citation type="submission" date="2024-05" db="EMBL/GenBank/DDBJ databases">
        <title>De novo assembly of an allotetraploid wild potato.</title>
        <authorList>
            <person name="Hosaka A.J."/>
        </authorList>
    </citation>
    <scope>NUCLEOTIDE SEQUENCE [LARGE SCALE GENOMIC DNA]</scope>
    <source>
        <tissue evidence="2">Young leaves</tissue>
    </source>
</reference>
<dbReference type="AlphaFoldDB" id="A0ABD2SHJ0"/>
<evidence type="ECO:0000313" key="2">
    <source>
        <dbReference type="EMBL" id="KAL3343331.1"/>
    </source>
</evidence>
<keyword evidence="1" id="KW-0472">Membrane</keyword>
<gene>
    <name evidence="2" type="ORF">AABB24_027068</name>
</gene>
<sequence length="114" mass="12875">MQRAKSLQLWGQSISQSDTRVQFHQFQTHFLVVHEAQIAVSETAKLECFKQWVPRESDAPISHATYSCDASLYMLVSWMQLCAYSLLGTSICNAVLFLLLICHPVSAIQISTQL</sequence>
<dbReference type="InterPro" id="IPR027728">
    <property type="entry name" value="Topless_fam"/>
</dbReference>
<proteinExistence type="predicted"/>
<evidence type="ECO:0000313" key="3">
    <source>
        <dbReference type="Proteomes" id="UP001627284"/>
    </source>
</evidence>
<dbReference type="Proteomes" id="UP001627284">
    <property type="component" value="Unassembled WGS sequence"/>
</dbReference>
<keyword evidence="3" id="KW-1185">Reference proteome</keyword>
<keyword evidence="1" id="KW-1133">Transmembrane helix</keyword>
<comment type="caution">
    <text evidence="2">The sequence shown here is derived from an EMBL/GenBank/DDBJ whole genome shotgun (WGS) entry which is preliminary data.</text>
</comment>
<dbReference type="EMBL" id="JBJKTR010000015">
    <property type="protein sequence ID" value="KAL3343331.1"/>
    <property type="molecule type" value="Genomic_DNA"/>
</dbReference>
<keyword evidence="1" id="KW-0812">Transmembrane</keyword>